<dbReference type="GeneID" id="77952962"/>
<organism evidence="1 2">
    <name type="scientific">Brevibacterium phage Cantare</name>
    <dbReference type="NCBI Taxonomy" id="2338395"/>
    <lineage>
        <taxon>Viruses</taxon>
        <taxon>Duplodnaviria</taxon>
        <taxon>Heunggongvirae</taxon>
        <taxon>Uroviricota</taxon>
        <taxon>Caudoviricetes</taxon>
        <taxon>Cantarevirus</taxon>
        <taxon>Cantarevirus cantare</taxon>
    </lineage>
</organism>
<proteinExistence type="predicted"/>
<sequence>MAIKHRESFSGIKITGGKWRADVSNAITSADLSLSISQVNQLTISCDDPGFEFINKYRIPMDTWITYDSLKFSVASIELNEGGGEGGFVLTARPRAIRTLKRRTGKKTMKNVSPSTFVKEECRLAKIKCVVQPSAKRSSVSRDVTEKGQQNSEEENNTWTTFNRLAEELGFVCFELEDCIYFGQPTWFAQNARMVRAGYRDGEYATTDIPNCTRSQDNHNRAVVSFSVPVERQTDFRPGRVLDFRGMPGFTGRYFITEVGFDLAGGTNEVSVTAETPANPNPNSN</sequence>
<dbReference type="Proteomes" id="UP000279277">
    <property type="component" value="Segment"/>
</dbReference>
<reference evidence="1 2" key="1">
    <citation type="submission" date="2018-10" db="EMBL/GenBank/DDBJ databases">
        <authorList>
            <person name="Zack K."/>
            <person name="Garlena R.A."/>
            <person name="Russell D.A."/>
            <person name="Pope W.H."/>
            <person name="Jacobs-Sera D."/>
            <person name="Hatfull G.F."/>
        </authorList>
    </citation>
    <scope>NUCLEOTIDE SEQUENCE [LARGE SCALE GENOMIC DNA]</scope>
</reference>
<evidence type="ECO:0000313" key="1">
    <source>
        <dbReference type="EMBL" id="AYQ99246.1"/>
    </source>
</evidence>
<dbReference type="KEGG" id="vg:77952962"/>
<protein>
    <submittedName>
        <fullName evidence="1">Minor tail protein</fullName>
    </submittedName>
</protein>
<dbReference type="RefSeq" id="YP_010676601.1">
    <property type="nucleotide sequence ID" value="NC_071014.1"/>
</dbReference>
<dbReference type="EMBL" id="MK016493">
    <property type="protein sequence ID" value="AYQ99246.1"/>
    <property type="molecule type" value="Genomic_DNA"/>
</dbReference>
<name>A0A3G3LYQ4_9CAUD</name>
<accession>A0A3G3LYQ4</accession>
<gene>
    <name evidence="1" type="primary">26</name>
    <name evidence="1" type="ORF">PBI_CANTARE_26</name>
</gene>
<keyword evidence="2" id="KW-1185">Reference proteome</keyword>
<evidence type="ECO:0000313" key="2">
    <source>
        <dbReference type="Proteomes" id="UP000279277"/>
    </source>
</evidence>